<comment type="caution">
    <text evidence="9">The sequence shown here is derived from an EMBL/GenBank/DDBJ whole genome shotgun (WGS) entry which is preliminary data.</text>
</comment>
<dbReference type="GO" id="GO:0043171">
    <property type="term" value="P:peptide catabolic process"/>
    <property type="evidence" value="ECO:0007669"/>
    <property type="project" value="TreeGrafter"/>
</dbReference>
<keyword evidence="7" id="KW-0482">Metalloprotease</keyword>
<sequence>MPQNKPFQRLPKNVIPKHYKLQLVPNLEKFTFNGKTEVKVSIVNSTKEIVLNSLDLDLTSVTLQYDDSGCDSALTPLGVRLSAPDETAIILFEKPLREGDATLYCEFTGEINDKMKGLYRSKYLTPGGEERYAAVTQFEATDARRCFPCWDEPAIKATFDISLEVPADRVALSNMPVKEEKAIGEKN</sequence>
<accession>A0A8S3WA91</accession>
<evidence type="ECO:0000256" key="2">
    <source>
        <dbReference type="ARBA" id="ARBA00010136"/>
    </source>
</evidence>
<keyword evidence="10" id="KW-1185">Reference proteome</keyword>
<dbReference type="OrthoDB" id="275509at2759"/>
<evidence type="ECO:0000256" key="5">
    <source>
        <dbReference type="ARBA" id="ARBA00022801"/>
    </source>
</evidence>
<evidence type="ECO:0000256" key="7">
    <source>
        <dbReference type="ARBA" id="ARBA00023049"/>
    </source>
</evidence>
<evidence type="ECO:0000256" key="1">
    <source>
        <dbReference type="ARBA" id="ARBA00001947"/>
    </source>
</evidence>
<dbReference type="GO" id="GO:0008270">
    <property type="term" value="F:zinc ion binding"/>
    <property type="evidence" value="ECO:0007669"/>
    <property type="project" value="TreeGrafter"/>
</dbReference>
<dbReference type="InterPro" id="IPR050344">
    <property type="entry name" value="Peptidase_M1_aminopeptidases"/>
</dbReference>
<proteinExistence type="inferred from homology"/>
<feature type="domain" description="Aminopeptidase N-like N-terminal" evidence="8">
    <location>
        <begin position="16"/>
        <end position="182"/>
    </location>
</feature>
<reference evidence="9" key="1">
    <citation type="submission" date="2021-04" db="EMBL/GenBank/DDBJ databases">
        <authorList>
            <person name="Tunstrom K."/>
        </authorList>
    </citation>
    <scope>NUCLEOTIDE SEQUENCE</scope>
</reference>
<evidence type="ECO:0000259" key="8">
    <source>
        <dbReference type="Pfam" id="PF17900"/>
    </source>
</evidence>
<evidence type="ECO:0000313" key="9">
    <source>
        <dbReference type="EMBL" id="CAG4947459.1"/>
    </source>
</evidence>
<dbReference type="InterPro" id="IPR045357">
    <property type="entry name" value="Aminopeptidase_N-like_N"/>
</dbReference>
<dbReference type="Proteomes" id="UP000691718">
    <property type="component" value="Unassembled WGS sequence"/>
</dbReference>
<keyword evidence="5" id="KW-0378">Hydrolase</keyword>
<dbReference type="FunFam" id="2.60.40.1730:FF:000002">
    <property type="entry name" value="Aminopeptidase"/>
    <property type="match status" value="1"/>
</dbReference>
<dbReference type="PANTHER" id="PTHR11533">
    <property type="entry name" value="PROTEASE M1 ZINC METALLOPROTEASE"/>
    <property type="match status" value="1"/>
</dbReference>
<protein>
    <submittedName>
        <fullName evidence="9">(apollo) hypothetical protein</fullName>
    </submittedName>
</protein>
<organism evidence="9 10">
    <name type="scientific">Parnassius apollo</name>
    <name type="common">Apollo butterfly</name>
    <name type="synonym">Papilio apollo</name>
    <dbReference type="NCBI Taxonomy" id="110799"/>
    <lineage>
        <taxon>Eukaryota</taxon>
        <taxon>Metazoa</taxon>
        <taxon>Ecdysozoa</taxon>
        <taxon>Arthropoda</taxon>
        <taxon>Hexapoda</taxon>
        <taxon>Insecta</taxon>
        <taxon>Pterygota</taxon>
        <taxon>Neoptera</taxon>
        <taxon>Endopterygota</taxon>
        <taxon>Lepidoptera</taxon>
        <taxon>Glossata</taxon>
        <taxon>Ditrysia</taxon>
        <taxon>Papilionoidea</taxon>
        <taxon>Papilionidae</taxon>
        <taxon>Parnassiinae</taxon>
        <taxon>Parnassini</taxon>
        <taxon>Parnassius</taxon>
        <taxon>Parnassius</taxon>
    </lineage>
</organism>
<dbReference type="GO" id="GO:0005615">
    <property type="term" value="C:extracellular space"/>
    <property type="evidence" value="ECO:0007669"/>
    <property type="project" value="TreeGrafter"/>
</dbReference>
<name>A0A8S3WA91_PARAO</name>
<dbReference type="GO" id="GO:0006508">
    <property type="term" value="P:proteolysis"/>
    <property type="evidence" value="ECO:0007669"/>
    <property type="project" value="UniProtKB-KW"/>
</dbReference>
<evidence type="ECO:0000256" key="3">
    <source>
        <dbReference type="ARBA" id="ARBA00022670"/>
    </source>
</evidence>
<keyword evidence="3" id="KW-0645">Protease</keyword>
<evidence type="ECO:0000256" key="4">
    <source>
        <dbReference type="ARBA" id="ARBA00022723"/>
    </source>
</evidence>
<comment type="similarity">
    <text evidence="2">Belongs to the peptidase M1 family.</text>
</comment>
<evidence type="ECO:0000256" key="6">
    <source>
        <dbReference type="ARBA" id="ARBA00022833"/>
    </source>
</evidence>
<dbReference type="GO" id="GO:0042277">
    <property type="term" value="F:peptide binding"/>
    <property type="evidence" value="ECO:0007669"/>
    <property type="project" value="TreeGrafter"/>
</dbReference>
<comment type="cofactor">
    <cofactor evidence="1">
        <name>Zn(2+)</name>
        <dbReference type="ChEBI" id="CHEBI:29105"/>
    </cofactor>
</comment>
<keyword evidence="4" id="KW-0479">Metal-binding</keyword>
<dbReference type="Pfam" id="PF17900">
    <property type="entry name" value="Peptidase_M1_N"/>
    <property type="match status" value="1"/>
</dbReference>
<evidence type="ECO:0000313" key="10">
    <source>
        <dbReference type="Proteomes" id="UP000691718"/>
    </source>
</evidence>
<dbReference type="GO" id="GO:0016020">
    <property type="term" value="C:membrane"/>
    <property type="evidence" value="ECO:0007669"/>
    <property type="project" value="TreeGrafter"/>
</dbReference>
<dbReference type="AlphaFoldDB" id="A0A8S3WA91"/>
<dbReference type="EMBL" id="CAJQZP010000212">
    <property type="protein sequence ID" value="CAG4947459.1"/>
    <property type="molecule type" value="Genomic_DNA"/>
</dbReference>
<gene>
    <name evidence="9" type="ORF">PAPOLLO_LOCUS3615</name>
</gene>
<keyword evidence="6" id="KW-0862">Zinc</keyword>
<dbReference type="GO" id="GO:0070006">
    <property type="term" value="F:metalloaminopeptidase activity"/>
    <property type="evidence" value="ECO:0007669"/>
    <property type="project" value="TreeGrafter"/>
</dbReference>
<dbReference type="PANTHER" id="PTHR11533:SF174">
    <property type="entry name" value="PUROMYCIN-SENSITIVE AMINOPEPTIDASE-RELATED"/>
    <property type="match status" value="1"/>
</dbReference>
<dbReference type="GO" id="GO:0005737">
    <property type="term" value="C:cytoplasm"/>
    <property type="evidence" value="ECO:0007669"/>
    <property type="project" value="TreeGrafter"/>
</dbReference>